<dbReference type="SUPFAM" id="SSF52833">
    <property type="entry name" value="Thioredoxin-like"/>
    <property type="match status" value="1"/>
</dbReference>
<dbReference type="RefSeq" id="WP_290291290.1">
    <property type="nucleotide sequence ID" value="NZ_CP047211.1"/>
</dbReference>
<organism evidence="1 2">
    <name type="scientific">Corynebacterium hansenii</name>
    <dbReference type="NCBI Taxonomy" id="394964"/>
    <lineage>
        <taxon>Bacteria</taxon>
        <taxon>Bacillati</taxon>
        <taxon>Actinomycetota</taxon>
        <taxon>Actinomycetes</taxon>
        <taxon>Mycobacteriales</taxon>
        <taxon>Corynebacteriaceae</taxon>
        <taxon>Corynebacterium</taxon>
    </lineage>
</organism>
<proteinExistence type="predicted"/>
<evidence type="ECO:0000313" key="1">
    <source>
        <dbReference type="EMBL" id="MFC3849082.1"/>
    </source>
</evidence>
<evidence type="ECO:0000313" key="2">
    <source>
        <dbReference type="Proteomes" id="UP001595751"/>
    </source>
</evidence>
<dbReference type="Proteomes" id="UP001595751">
    <property type="component" value="Unassembled WGS sequence"/>
</dbReference>
<sequence length="344" mass="36402">MTDSVCSDLRHEPLPGTAKSGTLFIALEHQYGWSHDILDGGVFGDELTARIKEWLAERGGALQLIRKPGRLGQIPCDGVTMYVAHCPPRIAGEGDGSGGTGGTDADAPAPAITSPHLEVRKVRDVEEMLTLDIRLGRRTEGARAVDKPLLLVCTHGKRDRCCAVKGRPIAQALNNVHPDIVWETSHSKGHRFAPALVLLPWNYSYGRLSAVETNEMLHDASSGVLHSGGCRGRGVWDARGQVAELAAREEADEWGIDAVASVTVSGVVDAVLADAGEHSPEMLGRLRGVLVHAPAADAAAVVEFGDGRCFGVALGKMVTEGVVSSCGDAPGPKKGWRALAAERI</sequence>
<name>A0ABV7ZPB7_9CORY</name>
<dbReference type="Pfam" id="PF06999">
    <property type="entry name" value="Suc_Fer-like"/>
    <property type="match status" value="1"/>
</dbReference>
<comment type="caution">
    <text evidence="1">The sequence shown here is derived from an EMBL/GenBank/DDBJ whole genome shotgun (WGS) entry which is preliminary data.</text>
</comment>
<gene>
    <name evidence="1" type="ORF">ACFORJ_02725</name>
</gene>
<dbReference type="InterPro" id="IPR009737">
    <property type="entry name" value="Aim32/Apd1-like"/>
</dbReference>
<dbReference type="CDD" id="cd03062">
    <property type="entry name" value="TRX_Fd_Sucrase"/>
    <property type="match status" value="1"/>
</dbReference>
<protein>
    <submittedName>
        <fullName evidence="1">Sucrase ferredoxin</fullName>
    </submittedName>
</protein>
<reference evidence="2" key="1">
    <citation type="journal article" date="2019" name="Int. J. Syst. Evol. Microbiol.">
        <title>The Global Catalogue of Microorganisms (GCM) 10K type strain sequencing project: providing services to taxonomists for standard genome sequencing and annotation.</title>
        <authorList>
            <consortium name="The Broad Institute Genomics Platform"/>
            <consortium name="The Broad Institute Genome Sequencing Center for Infectious Disease"/>
            <person name="Wu L."/>
            <person name="Ma J."/>
        </authorList>
    </citation>
    <scope>NUCLEOTIDE SEQUENCE [LARGE SCALE GENOMIC DNA]</scope>
    <source>
        <strain evidence="2">CCUG 53252</strain>
    </source>
</reference>
<dbReference type="EMBL" id="JBHRZN010000001">
    <property type="protein sequence ID" value="MFC3849082.1"/>
    <property type="molecule type" value="Genomic_DNA"/>
</dbReference>
<dbReference type="InterPro" id="IPR036249">
    <property type="entry name" value="Thioredoxin-like_sf"/>
</dbReference>
<keyword evidence="2" id="KW-1185">Reference proteome</keyword>
<accession>A0ABV7ZPB7</accession>